<accession>A0A507R4J9</accession>
<dbReference type="Gene3D" id="3.30.1780.10">
    <property type="entry name" value="ornithine cyclodeaminase, domain 1"/>
    <property type="match status" value="1"/>
</dbReference>
<organism evidence="1 2">
    <name type="scientific">Monascus purpureus</name>
    <name type="common">Red mold</name>
    <name type="synonym">Monascus anka</name>
    <dbReference type="NCBI Taxonomy" id="5098"/>
    <lineage>
        <taxon>Eukaryota</taxon>
        <taxon>Fungi</taxon>
        <taxon>Dikarya</taxon>
        <taxon>Ascomycota</taxon>
        <taxon>Pezizomycotina</taxon>
        <taxon>Eurotiomycetes</taxon>
        <taxon>Eurotiomycetidae</taxon>
        <taxon>Eurotiales</taxon>
        <taxon>Aspergillaceae</taxon>
        <taxon>Monascus</taxon>
    </lineage>
</organism>
<evidence type="ECO:0000313" key="1">
    <source>
        <dbReference type="EMBL" id="TQB77607.1"/>
    </source>
</evidence>
<evidence type="ECO:0008006" key="3">
    <source>
        <dbReference type="Google" id="ProtNLM"/>
    </source>
</evidence>
<dbReference type="OrthoDB" id="41492at2759"/>
<dbReference type="EMBL" id="VIFY01000001">
    <property type="protein sequence ID" value="TQB77607.1"/>
    <property type="molecule type" value="Genomic_DNA"/>
</dbReference>
<dbReference type="Pfam" id="PF02423">
    <property type="entry name" value="OCD_Mu_crystall"/>
    <property type="match status" value="1"/>
</dbReference>
<reference evidence="1 2" key="1">
    <citation type="submission" date="2019-06" db="EMBL/GenBank/DDBJ databases">
        <title>Wine fermentation using esterase from Monascus purpureus.</title>
        <authorList>
            <person name="Geng C."/>
            <person name="Zhang Y."/>
        </authorList>
    </citation>
    <scope>NUCLEOTIDE SEQUENCE [LARGE SCALE GENOMIC DNA]</scope>
    <source>
        <strain evidence="1">HQ1</strain>
    </source>
</reference>
<dbReference type="Gene3D" id="3.40.50.720">
    <property type="entry name" value="NAD(P)-binding Rossmann-like Domain"/>
    <property type="match status" value="1"/>
</dbReference>
<protein>
    <recommendedName>
        <fullName evidence="3">Ornithine cyclodeaminase</fullName>
    </recommendedName>
</protein>
<dbReference type="GO" id="GO:0005737">
    <property type="term" value="C:cytoplasm"/>
    <property type="evidence" value="ECO:0007669"/>
    <property type="project" value="TreeGrafter"/>
</dbReference>
<dbReference type="InterPro" id="IPR023401">
    <property type="entry name" value="ODC_N"/>
</dbReference>
<keyword evidence="2" id="KW-1185">Reference proteome</keyword>
<comment type="caution">
    <text evidence="1">The sequence shown here is derived from an EMBL/GenBank/DDBJ whole genome shotgun (WGS) entry which is preliminary data.</text>
</comment>
<sequence>MHLLPEPELYRLLRQLTPELSHDFLEALSSSLVTLSAESTLPEPERQIRQPLRTHIVTKDKNLSLFMPVANTSSTGIKVVTASRDGIIGVINVFSPDGRLLGLLSAAEVTAFRTALAVMTLFVRCESLEKENIVIFGSGRQAEWHARLALLLVPGGIKRITVINRGRKRLESMEKEVFQDLRSKYPGLVVEALAKEGTSDYDERLKSALAASDVIFSCTPATEPNFPYSYLVGGEGGAQKRRFISLIGSYKPHMKEIDTDTLLSGAGKKIYVDSAEACLEESGELISAQVKEDQLVEIGGLFGRLGLSGTVDVPDGCNVVFKCVGMGIMDLVIAKKLLDLAQEKGLGMDVDGF</sequence>
<dbReference type="SUPFAM" id="SSF51735">
    <property type="entry name" value="NAD(P)-binding Rossmann-fold domains"/>
    <property type="match status" value="1"/>
</dbReference>
<dbReference type="PANTHER" id="PTHR13812">
    <property type="entry name" value="KETIMINE REDUCTASE MU-CRYSTALLIN"/>
    <property type="match status" value="1"/>
</dbReference>
<dbReference type="PANTHER" id="PTHR13812:SF23">
    <property type="entry name" value="PRNX PROTEIN"/>
    <property type="match status" value="1"/>
</dbReference>
<dbReference type="InterPro" id="IPR036291">
    <property type="entry name" value="NAD(P)-bd_dom_sf"/>
</dbReference>
<evidence type="ECO:0000313" key="2">
    <source>
        <dbReference type="Proteomes" id="UP000319663"/>
    </source>
</evidence>
<proteinExistence type="predicted"/>
<gene>
    <name evidence="1" type="ORF">MPDQ_000148</name>
</gene>
<dbReference type="InterPro" id="IPR003462">
    <property type="entry name" value="ODC_Mu_crystall"/>
</dbReference>
<dbReference type="Proteomes" id="UP000319663">
    <property type="component" value="Unassembled WGS sequence"/>
</dbReference>
<dbReference type="STRING" id="5098.A0A507R4J9"/>
<name>A0A507R4J9_MONPU</name>
<dbReference type="AlphaFoldDB" id="A0A507R4J9"/>